<feature type="domain" description="Methyltransferase type 11" evidence="2">
    <location>
        <begin position="103"/>
        <end position="199"/>
    </location>
</feature>
<dbReference type="SUPFAM" id="SSF53335">
    <property type="entry name" value="S-adenosyl-L-methionine-dependent methyltransferases"/>
    <property type="match status" value="1"/>
</dbReference>
<dbReference type="InterPro" id="IPR029063">
    <property type="entry name" value="SAM-dependent_MTases_sf"/>
</dbReference>
<name>A0A2G4RC85_9PROT</name>
<keyword evidence="4" id="KW-1185">Reference proteome</keyword>
<dbReference type="GO" id="GO:0032259">
    <property type="term" value="P:methylation"/>
    <property type="evidence" value="ECO:0007669"/>
    <property type="project" value="UniProtKB-KW"/>
</dbReference>
<dbReference type="Proteomes" id="UP000228751">
    <property type="component" value="Unassembled WGS sequence"/>
</dbReference>
<gene>
    <name evidence="3" type="ORF">CSR02_08165</name>
</gene>
<dbReference type="OrthoDB" id="9777830at2"/>
<dbReference type="GO" id="GO:0008757">
    <property type="term" value="F:S-adenosylmethionine-dependent methyltransferase activity"/>
    <property type="evidence" value="ECO:0007669"/>
    <property type="project" value="InterPro"/>
</dbReference>
<dbReference type="Gene3D" id="3.40.50.150">
    <property type="entry name" value="Vaccinia Virus protein VP39"/>
    <property type="match status" value="1"/>
</dbReference>
<evidence type="ECO:0000313" key="3">
    <source>
        <dbReference type="EMBL" id="PHY94127.1"/>
    </source>
</evidence>
<proteinExistence type="predicted"/>
<keyword evidence="3" id="KW-0489">Methyltransferase</keyword>
<dbReference type="PANTHER" id="PTHR42912:SF93">
    <property type="entry name" value="N6-ADENOSINE-METHYLTRANSFERASE TMT1A"/>
    <property type="match status" value="1"/>
</dbReference>
<keyword evidence="3" id="KW-0808">Transferase</keyword>
<dbReference type="CDD" id="cd02440">
    <property type="entry name" value="AdoMet_MTases"/>
    <property type="match status" value="1"/>
</dbReference>
<dbReference type="RefSeq" id="WP_095045859.1">
    <property type="nucleotide sequence ID" value="NZ_PEBQ01000108.1"/>
</dbReference>
<feature type="region of interest" description="Disordered" evidence="1">
    <location>
        <begin position="25"/>
        <end position="57"/>
    </location>
</feature>
<dbReference type="AlphaFoldDB" id="A0A2G4RC85"/>
<evidence type="ECO:0000313" key="4">
    <source>
        <dbReference type="Proteomes" id="UP000228751"/>
    </source>
</evidence>
<dbReference type="InterPro" id="IPR013216">
    <property type="entry name" value="Methyltransf_11"/>
</dbReference>
<accession>A0A2G4RC85</accession>
<dbReference type="PANTHER" id="PTHR42912">
    <property type="entry name" value="METHYLTRANSFERASE"/>
    <property type="match status" value="1"/>
</dbReference>
<dbReference type="InterPro" id="IPR050508">
    <property type="entry name" value="Methyltransf_Superfamily"/>
</dbReference>
<organism evidence="3 4">
    <name type="scientific">Acetobacter pomorum</name>
    <dbReference type="NCBI Taxonomy" id="65959"/>
    <lineage>
        <taxon>Bacteria</taxon>
        <taxon>Pseudomonadati</taxon>
        <taxon>Pseudomonadota</taxon>
        <taxon>Alphaproteobacteria</taxon>
        <taxon>Acetobacterales</taxon>
        <taxon>Acetobacteraceae</taxon>
        <taxon>Acetobacter</taxon>
    </lineage>
</organism>
<evidence type="ECO:0000256" key="1">
    <source>
        <dbReference type="SAM" id="MobiDB-lite"/>
    </source>
</evidence>
<protein>
    <submittedName>
        <fullName evidence="3">SAM-dependent methyltransferase</fullName>
    </submittedName>
</protein>
<dbReference type="EMBL" id="PEBQ01000108">
    <property type="protein sequence ID" value="PHY94127.1"/>
    <property type="molecule type" value="Genomic_DNA"/>
</dbReference>
<dbReference type="Pfam" id="PF08241">
    <property type="entry name" value="Methyltransf_11"/>
    <property type="match status" value="1"/>
</dbReference>
<evidence type="ECO:0000259" key="2">
    <source>
        <dbReference type="Pfam" id="PF08241"/>
    </source>
</evidence>
<reference evidence="3 4" key="1">
    <citation type="submission" date="2017-10" db="EMBL/GenBank/DDBJ databases">
        <title>Genomic analysis of the genus Acetobacter.</title>
        <authorList>
            <person name="Kim K.H."/>
            <person name="Chun B.H."/>
            <person name="Son A.R."/>
            <person name="Jeon C.O."/>
        </authorList>
    </citation>
    <scope>NUCLEOTIDE SEQUENCE [LARGE SCALE GENOMIC DNA]</scope>
    <source>
        <strain evidence="3 4">LHT 2458</strain>
    </source>
</reference>
<comment type="caution">
    <text evidence="3">The sequence shown here is derived from an EMBL/GenBank/DDBJ whole genome shotgun (WGS) entry which is preliminary data.</text>
</comment>
<sequence>MPLHKGAFVTRALCRRGRPFVALEEMSTSRQREDMSDVLQNYPSGGGDNPAPPPSRSALDAEAVKAAYRRWANVYDVVFGGISRFGRLRAVEAVNGLPGTDVLEVGVGTGLALPHYRPEKQITGIDLSADMLAKARERVQRDKLTNVRGLLEMDAEDTKFEDASFDIAVAMFVASVVPHPRQLLRELKRVVRPGGYILFVNHFLAPGGVRGAVEHALGRASHSLGWHPDFAIQSLLPDEDIRRAYIQPVPPLGLFTLVTLENLPA</sequence>